<comment type="caution">
    <text evidence="1">The sequence shown here is derived from an EMBL/GenBank/DDBJ whole genome shotgun (WGS) entry which is preliminary data.</text>
</comment>
<gene>
    <name evidence="1" type="ORF">L1987_08156</name>
</gene>
<evidence type="ECO:0000313" key="1">
    <source>
        <dbReference type="EMBL" id="KAI3820608.1"/>
    </source>
</evidence>
<reference evidence="1 2" key="2">
    <citation type="journal article" date="2022" name="Mol. Ecol. Resour.">
        <title>The genomes of chicory, endive, great burdock and yacon provide insights into Asteraceae paleo-polyploidization history and plant inulin production.</title>
        <authorList>
            <person name="Fan W."/>
            <person name="Wang S."/>
            <person name="Wang H."/>
            <person name="Wang A."/>
            <person name="Jiang F."/>
            <person name="Liu H."/>
            <person name="Zhao H."/>
            <person name="Xu D."/>
            <person name="Zhang Y."/>
        </authorList>
    </citation>
    <scope>NUCLEOTIDE SEQUENCE [LARGE SCALE GENOMIC DNA]</scope>
    <source>
        <strain evidence="2">cv. Yunnan</strain>
        <tissue evidence="1">Leaves</tissue>
    </source>
</reference>
<accession>A0ACB9JLQ7</accession>
<dbReference type="Proteomes" id="UP001056120">
    <property type="component" value="Linkage Group LG03"/>
</dbReference>
<evidence type="ECO:0000313" key="2">
    <source>
        <dbReference type="Proteomes" id="UP001056120"/>
    </source>
</evidence>
<reference evidence="2" key="1">
    <citation type="journal article" date="2022" name="Mol. Ecol. Resour.">
        <title>The genomes of chicory, endive, great burdock and yacon provide insights into Asteraceae palaeo-polyploidization history and plant inulin production.</title>
        <authorList>
            <person name="Fan W."/>
            <person name="Wang S."/>
            <person name="Wang H."/>
            <person name="Wang A."/>
            <person name="Jiang F."/>
            <person name="Liu H."/>
            <person name="Zhao H."/>
            <person name="Xu D."/>
            <person name="Zhang Y."/>
        </authorList>
    </citation>
    <scope>NUCLEOTIDE SEQUENCE [LARGE SCALE GENOMIC DNA]</scope>
    <source>
        <strain evidence="2">cv. Yunnan</strain>
    </source>
</reference>
<keyword evidence="2" id="KW-1185">Reference proteome</keyword>
<sequence length="103" mass="11537">MPERISWSCVCCTWEEVKNPNLEVSKLDHRILKFVIWGVNVAVVIIINPAGGVEEDIIKCLAYRGDFSLSCADLHSKGLNRVVSLLVPNENYLIAPPKLRTNC</sequence>
<proteinExistence type="predicted"/>
<organism evidence="1 2">
    <name type="scientific">Smallanthus sonchifolius</name>
    <dbReference type="NCBI Taxonomy" id="185202"/>
    <lineage>
        <taxon>Eukaryota</taxon>
        <taxon>Viridiplantae</taxon>
        <taxon>Streptophyta</taxon>
        <taxon>Embryophyta</taxon>
        <taxon>Tracheophyta</taxon>
        <taxon>Spermatophyta</taxon>
        <taxon>Magnoliopsida</taxon>
        <taxon>eudicotyledons</taxon>
        <taxon>Gunneridae</taxon>
        <taxon>Pentapetalae</taxon>
        <taxon>asterids</taxon>
        <taxon>campanulids</taxon>
        <taxon>Asterales</taxon>
        <taxon>Asteraceae</taxon>
        <taxon>Asteroideae</taxon>
        <taxon>Heliantheae alliance</taxon>
        <taxon>Millerieae</taxon>
        <taxon>Smallanthus</taxon>
    </lineage>
</organism>
<name>A0ACB9JLQ7_9ASTR</name>
<protein>
    <submittedName>
        <fullName evidence="1">Uncharacterized protein</fullName>
    </submittedName>
</protein>
<dbReference type="EMBL" id="CM042020">
    <property type="protein sequence ID" value="KAI3820608.1"/>
    <property type="molecule type" value="Genomic_DNA"/>
</dbReference>